<dbReference type="PANTHER" id="PTHR10622:SF12">
    <property type="entry name" value="HET DOMAIN-CONTAINING PROTEIN"/>
    <property type="match status" value="1"/>
</dbReference>
<reference evidence="3 4" key="1">
    <citation type="submission" date="2018-12" db="EMBL/GenBank/DDBJ databases">
        <title>Draft genome sequence of Xylaria grammica IHI A82.</title>
        <authorList>
            <person name="Buettner E."/>
            <person name="Kellner H."/>
        </authorList>
    </citation>
    <scope>NUCLEOTIDE SEQUENCE [LARGE SCALE GENOMIC DNA]</scope>
    <source>
        <strain evidence="3 4">IHI A82</strain>
    </source>
</reference>
<feature type="compositionally biased region" description="Low complexity" evidence="1">
    <location>
        <begin position="909"/>
        <end position="924"/>
    </location>
</feature>
<organism evidence="3 4">
    <name type="scientific">Xylaria grammica</name>
    <dbReference type="NCBI Taxonomy" id="363999"/>
    <lineage>
        <taxon>Eukaryota</taxon>
        <taxon>Fungi</taxon>
        <taxon>Dikarya</taxon>
        <taxon>Ascomycota</taxon>
        <taxon>Pezizomycotina</taxon>
        <taxon>Sordariomycetes</taxon>
        <taxon>Xylariomycetidae</taxon>
        <taxon>Xylariales</taxon>
        <taxon>Xylariaceae</taxon>
        <taxon>Xylaria</taxon>
    </lineage>
</organism>
<feature type="compositionally biased region" description="Low complexity" evidence="1">
    <location>
        <begin position="824"/>
        <end position="835"/>
    </location>
</feature>
<dbReference type="Proteomes" id="UP000286045">
    <property type="component" value="Unassembled WGS sequence"/>
</dbReference>
<feature type="compositionally biased region" description="Basic and acidic residues" evidence="1">
    <location>
        <begin position="1089"/>
        <end position="1108"/>
    </location>
</feature>
<name>A0A439DD04_9PEZI</name>
<sequence>MEYVKARGGDVMTKSKAAFEVAISQNPEKMRTILNSLFVPNFKPTFESDSEEDESAVAAFTEFDSVDLLAPSYSSAVADPGGLQNRYPYRMIDLDTKELVTRPEIGTLGQYCILSHSWKFPEVTFKHFAAAKSTNIEKTVERETVVNVTRLSDVDATKRRCWSDLVAQEEEVKKLVHGSDALSKLRGISNDAIVEELLRRLKDVREAESGLDGKGGEDSAKKAVADAIAARQYQKMEAGVLTDLLGDIGLEEDSIKTVVGDGVIDSGVKHPVSPVERAVKALEERRAAKISQAGNIKFFNQYGHIRNALDKLINCVTLCRSVIKIEQSIERCKEVFDRNCFPVTQKRYVWIDTCCIDKDDDSEYVRSISAMGDWYKNAEFCLVHLDSPKDFAQEWFDDWKLFSPKIREWLQDWDKFNLAVVTPGPNISTYDEIRKYKPQWSTRAWTLQELVMSKTTFFVNSNWAFLSRPVEKLGYWYYLCPFVSLYNELDTKNPFLGLLKDEKKVEELAHVLDRETIEPENLEPIETVVGKAQRLITMLDAMDFRIRGDVDLYTARAWVTQAVNVTASSLGPASTNLVAKILDVLKPTAKAPAEQYLPSDPTTLRHVIGILLKCIVTLIKQPIADDRNYIADFGNVQNLGMWQRGLVRSNFSTSKSMALMCPREATEEIDRAYGLMGMLGVRFPTFKAEGLTKALSRLLDEVVITSNDVSVFNWSGKQYGSPLRGRSLYPSLPEAYAPSHEETHKKEIEKRLAALLQIERYERLNDFEQIQGMLLGVLDFIKGRQLKDDRLLPHIRNVGKILKYIETKIEEATAQVVGKGPGDAPSSPSAFGALSSSLSSLSSHVQVPSLPKDVMSFKTPKFGSKKSGSETAASPSPSIGGFKTPSLKGFGRKDSGNSSSAESPKGNVAPTASAGPSAPSPTTTERANDETQRLEQERLKVLNAQVLSYIRSIDSANATSDNPATLERVSNLPDELKNILADIPERKFTRPKMEPDDVETMISPNPILVKSSGIEGLFDIQRVIVTLPQSAKLRRQVRNAISPTQKITGWCSISTGFAMVFVSFACPKNILEKELEVVQAVEAKILKHQEPNDGDKASSAPDRPELKRRGTSRLQRRLATQIDKDKEGNSSDEEDELMSEEVEQEGKRVSRMIRFVQEPALSLVAGEWVLARFSGVPGAKWFLCHLDMGSSGGDFYGHRIATDEINFRNASPELGLMKYWENYMMQKKYRLCSLIQKLVKSKDWGNIKEKANQGLAFAAGSPGVSSNTEEKNNESDSDSDSGMDAITGALKEIGELAVAMASAGMAQTFYERWASRLEKSLNADVLKMFPVHMQAALQSLDDNRDLMPSMFHSAKRIHMF</sequence>
<proteinExistence type="predicted"/>
<feature type="region of interest" description="Disordered" evidence="1">
    <location>
        <begin position="860"/>
        <end position="933"/>
    </location>
</feature>
<dbReference type="PANTHER" id="PTHR10622">
    <property type="entry name" value="HET DOMAIN-CONTAINING PROTEIN"/>
    <property type="match status" value="1"/>
</dbReference>
<protein>
    <recommendedName>
        <fullName evidence="2">Heterokaryon incompatibility domain-containing protein</fullName>
    </recommendedName>
</protein>
<evidence type="ECO:0000256" key="1">
    <source>
        <dbReference type="SAM" id="MobiDB-lite"/>
    </source>
</evidence>
<dbReference type="Pfam" id="PF06985">
    <property type="entry name" value="HET"/>
    <property type="match status" value="1"/>
</dbReference>
<evidence type="ECO:0000313" key="4">
    <source>
        <dbReference type="Proteomes" id="UP000286045"/>
    </source>
</evidence>
<feature type="region of interest" description="Disordered" evidence="1">
    <location>
        <begin position="1089"/>
        <end position="1143"/>
    </location>
</feature>
<feature type="compositionally biased region" description="Acidic residues" evidence="1">
    <location>
        <begin position="1130"/>
        <end position="1143"/>
    </location>
</feature>
<feature type="domain" description="Heterokaryon incompatibility" evidence="2">
    <location>
        <begin position="322"/>
        <end position="449"/>
    </location>
</feature>
<dbReference type="InterPro" id="IPR010730">
    <property type="entry name" value="HET"/>
</dbReference>
<comment type="caution">
    <text evidence="3">The sequence shown here is derived from an EMBL/GenBank/DDBJ whole genome shotgun (WGS) entry which is preliminary data.</text>
</comment>
<gene>
    <name evidence="3" type="ORF">EKO27_g2848</name>
</gene>
<evidence type="ECO:0000259" key="2">
    <source>
        <dbReference type="Pfam" id="PF06985"/>
    </source>
</evidence>
<keyword evidence="4" id="KW-1185">Reference proteome</keyword>
<dbReference type="EMBL" id="RYZI01000056">
    <property type="protein sequence ID" value="RWA12255.1"/>
    <property type="molecule type" value="Genomic_DNA"/>
</dbReference>
<accession>A0A439DD04</accession>
<feature type="region of interest" description="Disordered" evidence="1">
    <location>
        <begin position="816"/>
        <end position="835"/>
    </location>
</feature>
<feature type="region of interest" description="Disordered" evidence="1">
    <location>
        <begin position="1258"/>
        <end position="1284"/>
    </location>
</feature>
<evidence type="ECO:0000313" key="3">
    <source>
        <dbReference type="EMBL" id="RWA12255.1"/>
    </source>
</evidence>